<keyword evidence="1" id="KW-1133">Transmembrane helix</keyword>
<protein>
    <submittedName>
        <fullName evidence="3">Monooxygenase</fullName>
    </submittedName>
</protein>
<evidence type="ECO:0000313" key="4">
    <source>
        <dbReference type="Proteomes" id="UP000800096"/>
    </source>
</evidence>
<keyword evidence="3" id="KW-0503">Monooxygenase</keyword>
<proteinExistence type="predicted"/>
<dbReference type="SUPFAM" id="SSF54373">
    <property type="entry name" value="FAD-linked reductases, C-terminal domain"/>
    <property type="match status" value="1"/>
</dbReference>
<evidence type="ECO:0000259" key="2">
    <source>
        <dbReference type="Pfam" id="PF22607"/>
    </source>
</evidence>
<dbReference type="GO" id="GO:0004497">
    <property type="term" value="F:monooxygenase activity"/>
    <property type="evidence" value="ECO:0007669"/>
    <property type="project" value="UniProtKB-KW"/>
</dbReference>
<dbReference type="PANTHER" id="PTHR47469:SF2">
    <property type="entry name" value="OS06G0597600 PROTEIN"/>
    <property type="match status" value="1"/>
</dbReference>
<keyword evidence="1" id="KW-0472">Membrane</keyword>
<keyword evidence="3" id="KW-0560">Oxidoreductase</keyword>
<evidence type="ECO:0000313" key="3">
    <source>
        <dbReference type="EMBL" id="KAF1914549.1"/>
    </source>
</evidence>
<dbReference type="PANTHER" id="PTHR47469">
    <property type="entry name" value="MONOOXYGENASE-LIKE"/>
    <property type="match status" value="1"/>
</dbReference>
<dbReference type="InterPro" id="IPR054707">
    <property type="entry name" value="DhpH_subs-bd"/>
</dbReference>
<reference evidence="3" key="1">
    <citation type="journal article" date="2020" name="Stud. Mycol.">
        <title>101 Dothideomycetes genomes: a test case for predicting lifestyles and emergence of pathogens.</title>
        <authorList>
            <person name="Haridas S."/>
            <person name="Albert R."/>
            <person name="Binder M."/>
            <person name="Bloem J."/>
            <person name="Labutti K."/>
            <person name="Salamov A."/>
            <person name="Andreopoulos B."/>
            <person name="Baker S."/>
            <person name="Barry K."/>
            <person name="Bills G."/>
            <person name="Bluhm B."/>
            <person name="Cannon C."/>
            <person name="Castanera R."/>
            <person name="Culley D."/>
            <person name="Daum C."/>
            <person name="Ezra D."/>
            <person name="Gonzalez J."/>
            <person name="Henrissat B."/>
            <person name="Kuo A."/>
            <person name="Liang C."/>
            <person name="Lipzen A."/>
            <person name="Lutzoni F."/>
            <person name="Magnuson J."/>
            <person name="Mondo S."/>
            <person name="Nolan M."/>
            <person name="Ohm R."/>
            <person name="Pangilinan J."/>
            <person name="Park H.-J."/>
            <person name="Ramirez L."/>
            <person name="Alfaro M."/>
            <person name="Sun H."/>
            <person name="Tritt A."/>
            <person name="Yoshinaga Y."/>
            <person name="Zwiers L.-H."/>
            <person name="Turgeon B."/>
            <person name="Goodwin S."/>
            <person name="Spatafora J."/>
            <person name="Crous P."/>
            <person name="Grigoriev I."/>
        </authorList>
    </citation>
    <scope>NUCLEOTIDE SEQUENCE</scope>
    <source>
        <strain evidence="3">HMLAC05119</strain>
    </source>
</reference>
<dbReference type="SUPFAM" id="SSF51905">
    <property type="entry name" value="FAD/NAD(P)-binding domain"/>
    <property type="match status" value="1"/>
</dbReference>
<dbReference type="AlphaFoldDB" id="A0A6A5QGL1"/>
<accession>A0A6A5QGL1</accession>
<keyword evidence="4" id="KW-1185">Reference proteome</keyword>
<dbReference type="InterPro" id="IPR036188">
    <property type="entry name" value="FAD/NAD-bd_sf"/>
</dbReference>
<dbReference type="OrthoDB" id="16820at2759"/>
<keyword evidence="1" id="KW-0812">Transmembrane</keyword>
<dbReference type="Proteomes" id="UP000800096">
    <property type="component" value="Unassembled WGS sequence"/>
</dbReference>
<dbReference type="InterPro" id="IPR053212">
    <property type="entry name" value="DHP_3-monooxygenase"/>
</dbReference>
<sequence>MSLPKPKNIVILGGSLGGLFMGVALMRLHRNLNIRIFERNPTALLHDQGAGVVAGPDVQHFFSTHDRTRTHLSVASQQRLYVNKKGETIDCEDRTQQMTSWDLLYHVLRANYDGVKSEYAKVPDPEDGEGSVAYEYGCTVSDIKTPKSTPRPDLDFSQPIKLTIKHHSGSISTTEADLVIAADGPSSTLRAKYLPDIKRTYAGYVAWRGTVSESAISTSAAKVFTEKFTFFHSPNTQILAYLIPGHNGTLEPGHRLVNWVWYVNYPENSPSHMDLMTDNAGKRHHITLPAGGVREEIWSGQKSYARDVLPHQFAEIVGKTVVPFVQAITDVVSSSAVLEKGRICLIGDALAGLRPHTAMSTSQAAFDALGLAGAIERLLDSGDSGGMEVLTGWEEEVLGYARRLQKSGVEMGERSQFGEHPMAE</sequence>
<evidence type="ECO:0000256" key="1">
    <source>
        <dbReference type="SAM" id="Phobius"/>
    </source>
</evidence>
<organism evidence="3 4">
    <name type="scientific">Ampelomyces quisqualis</name>
    <name type="common">Powdery mildew agent</name>
    <dbReference type="NCBI Taxonomy" id="50730"/>
    <lineage>
        <taxon>Eukaryota</taxon>
        <taxon>Fungi</taxon>
        <taxon>Dikarya</taxon>
        <taxon>Ascomycota</taxon>
        <taxon>Pezizomycotina</taxon>
        <taxon>Dothideomycetes</taxon>
        <taxon>Pleosporomycetidae</taxon>
        <taxon>Pleosporales</taxon>
        <taxon>Pleosporineae</taxon>
        <taxon>Phaeosphaeriaceae</taxon>
        <taxon>Ampelomyces</taxon>
    </lineage>
</organism>
<gene>
    <name evidence="3" type="ORF">BDU57DRAFT_549697</name>
</gene>
<dbReference type="Pfam" id="PF22607">
    <property type="entry name" value="FAD_binding-like"/>
    <property type="match status" value="1"/>
</dbReference>
<dbReference type="Gene3D" id="3.30.9.60">
    <property type="match status" value="1"/>
</dbReference>
<name>A0A6A5QGL1_AMPQU</name>
<dbReference type="EMBL" id="ML979137">
    <property type="protein sequence ID" value="KAF1914549.1"/>
    <property type="molecule type" value="Genomic_DNA"/>
</dbReference>
<feature type="transmembrane region" description="Helical" evidence="1">
    <location>
        <begin position="9"/>
        <end position="28"/>
    </location>
</feature>
<feature type="domain" description="2,6-dihydroxypyridine 3-monooxygenase substrate binding" evidence="2">
    <location>
        <begin position="201"/>
        <end position="330"/>
    </location>
</feature>